<dbReference type="Gene3D" id="1.20.1090.10">
    <property type="entry name" value="Dehydroquinate synthase-like - alpha domain"/>
    <property type="match status" value="1"/>
</dbReference>
<name>A0ABT2S7P2_9FIRM</name>
<comment type="similarity">
    <text evidence="1">Belongs to the iron-containing alcohol dehydrogenase family.</text>
</comment>
<dbReference type="PANTHER" id="PTHR11496:SF102">
    <property type="entry name" value="ALCOHOL DEHYDROGENASE 4"/>
    <property type="match status" value="1"/>
</dbReference>
<dbReference type="SUPFAM" id="SSF56796">
    <property type="entry name" value="Dehydroquinate synthase-like"/>
    <property type="match status" value="1"/>
</dbReference>
<evidence type="ECO:0000259" key="4">
    <source>
        <dbReference type="Pfam" id="PF00465"/>
    </source>
</evidence>
<accession>A0ABT2S7P2</accession>
<dbReference type="CDD" id="cd08551">
    <property type="entry name" value="Fe-ADH"/>
    <property type="match status" value="1"/>
</dbReference>
<dbReference type="Pfam" id="PF25137">
    <property type="entry name" value="ADH_Fe_C"/>
    <property type="match status" value="1"/>
</dbReference>
<keyword evidence="7" id="KW-1185">Reference proteome</keyword>
<sequence>MKDFRFKVPQNIEFGVGSLKKLPEILKENNSEHVYLVSDHGLESIGVVKKVQDIVEAGGLTCTTFLDVVPNPTVDVVNASTKLYKESGATSIIALGGGSSMDVAKATGVLATYGGEINDYEGLYKVPGPIVPMIAIPTTAGTGSEVTASAVITDEAKNFKMSVISYEILPKYAVLDPELIMTAPASIAASCGVDALIHAMEAYVSNFASPFSDAMAEKAMELIGGNLRRFVANRKDEEAACAMMVGSTFAGMAFAWAKLGNVHAMSHPVSAYFHVPHGVANAVILPTVVEYNALADNGRYEKIYNYISEDKEPVIDFTPDMLVDEVKKLNKDLGIPSSLSEVGVTEDKIEAMAKDAVAHPNVLANPRQTNLKEMIALYKKAL</sequence>
<evidence type="ECO:0000313" key="6">
    <source>
        <dbReference type="EMBL" id="MCU6700611.1"/>
    </source>
</evidence>
<dbReference type="EMBL" id="JAOQJV010000015">
    <property type="protein sequence ID" value="MCU6700611.1"/>
    <property type="molecule type" value="Genomic_DNA"/>
</dbReference>
<dbReference type="InterPro" id="IPR039697">
    <property type="entry name" value="Alcohol_dehydrogenase_Fe"/>
</dbReference>
<dbReference type="RefSeq" id="WP_262581959.1">
    <property type="nucleotide sequence ID" value="NZ_JAOQJV010000015.1"/>
</dbReference>
<dbReference type="InterPro" id="IPR018211">
    <property type="entry name" value="ADH_Fe_CS"/>
</dbReference>
<dbReference type="Proteomes" id="UP001207605">
    <property type="component" value="Unassembled WGS sequence"/>
</dbReference>
<evidence type="ECO:0000259" key="5">
    <source>
        <dbReference type="Pfam" id="PF25137"/>
    </source>
</evidence>
<evidence type="ECO:0000256" key="1">
    <source>
        <dbReference type="ARBA" id="ARBA00007358"/>
    </source>
</evidence>
<reference evidence="6 7" key="1">
    <citation type="journal article" date="2021" name="ISME Commun">
        <title>Automated analysis of genomic sequences facilitates high-throughput and comprehensive description of bacteria.</title>
        <authorList>
            <person name="Hitch T.C.A."/>
        </authorList>
    </citation>
    <scope>NUCLEOTIDE SEQUENCE [LARGE SCALE GENOMIC DNA]</scope>
    <source>
        <strain evidence="6 7">Sanger_02</strain>
    </source>
</reference>
<gene>
    <name evidence="6" type="ORF">OCV65_10265</name>
</gene>
<dbReference type="Pfam" id="PF00465">
    <property type="entry name" value="Fe-ADH"/>
    <property type="match status" value="1"/>
</dbReference>
<dbReference type="InterPro" id="IPR056798">
    <property type="entry name" value="ADH_Fe_C"/>
</dbReference>
<organism evidence="6 7">
    <name type="scientific">Dorea ammoniilytica</name>
    <dbReference type="NCBI Taxonomy" id="2981788"/>
    <lineage>
        <taxon>Bacteria</taxon>
        <taxon>Bacillati</taxon>
        <taxon>Bacillota</taxon>
        <taxon>Clostridia</taxon>
        <taxon>Lachnospirales</taxon>
        <taxon>Lachnospiraceae</taxon>
        <taxon>Dorea</taxon>
    </lineage>
</organism>
<dbReference type="Gene3D" id="3.40.50.1970">
    <property type="match status" value="1"/>
</dbReference>
<evidence type="ECO:0000256" key="3">
    <source>
        <dbReference type="ARBA" id="ARBA00023027"/>
    </source>
</evidence>
<protein>
    <submittedName>
        <fullName evidence="6">Iron-containing alcohol dehydrogenase</fullName>
    </submittedName>
</protein>
<dbReference type="PANTHER" id="PTHR11496">
    <property type="entry name" value="ALCOHOL DEHYDROGENASE"/>
    <property type="match status" value="1"/>
</dbReference>
<dbReference type="InterPro" id="IPR001670">
    <property type="entry name" value="ADH_Fe/GldA"/>
</dbReference>
<evidence type="ECO:0000313" key="7">
    <source>
        <dbReference type="Proteomes" id="UP001207605"/>
    </source>
</evidence>
<feature type="domain" description="Alcohol dehydrogenase iron-type/glycerol dehydrogenase GldA" evidence="4">
    <location>
        <begin position="9"/>
        <end position="177"/>
    </location>
</feature>
<comment type="caution">
    <text evidence="6">The sequence shown here is derived from an EMBL/GenBank/DDBJ whole genome shotgun (WGS) entry which is preliminary data.</text>
</comment>
<keyword evidence="3" id="KW-0520">NAD</keyword>
<proteinExistence type="inferred from homology"/>
<dbReference type="PROSITE" id="PS00060">
    <property type="entry name" value="ADH_IRON_2"/>
    <property type="match status" value="1"/>
</dbReference>
<evidence type="ECO:0000256" key="2">
    <source>
        <dbReference type="ARBA" id="ARBA00023002"/>
    </source>
</evidence>
<keyword evidence="2" id="KW-0560">Oxidoreductase</keyword>
<feature type="domain" description="Fe-containing alcohol dehydrogenase-like C-terminal" evidence="5">
    <location>
        <begin position="189"/>
        <end position="382"/>
    </location>
</feature>